<feature type="region of interest" description="Disordered" evidence="1">
    <location>
        <begin position="97"/>
        <end position="142"/>
    </location>
</feature>
<keyword evidence="3" id="KW-1185">Reference proteome</keyword>
<proteinExistence type="predicted"/>
<protein>
    <submittedName>
        <fullName evidence="2">Uncharacterized protein</fullName>
    </submittedName>
</protein>
<comment type="caution">
    <text evidence="2">The sequence shown here is derived from an EMBL/GenBank/DDBJ whole genome shotgun (WGS) entry which is preliminary data.</text>
</comment>
<dbReference type="Proteomes" id="UP001175001">
    <property type="component" value="Unassembled WGS sequence"/>
</dbReference>
<feature type="compositionally biased region" description="Low complexity" evidence="1">
    <location>
        <begin position="214"/>
        <end position="268"/>
    </location>
</feature>
<feature type="compositionally biased region" description="Basic and acidic residues" evidence="1">
    <location>
        <begin position="106"/>
        <end position="117"/>
    </location>
</feature>
<organism evidence="2 3">
    <name type="scientific">Lasiodiplodia hormozganensis</name>
    <dbReference type="NCBI Taxonomy" id="869390"/>
    <lineage>
        <taxon>Eukaryota</taxon>
        <taxon>Fungi</taxon>
        <taxon>Dikarya</taxon>
        <taxon>Ascomycota</taxon>
        <taxon>Pezizomycotina</taxon>
        <taxon>Dothideomycetes</taxon>
        <taxon>Dothideomycetes incertae sedis</taxon>
        <taxon>Botryosphaeriales</taxon>
        <taxon>Botryosphaeriaceae</taxon>
        <taxon>Lasiodiplodia</taxon>
    </lineage>
</organism>
<evidence type="ECO:0000313" key="2">
    <source>
        <dbReference type="EMBL" id="KAK0624476.1"/>
    </source>
</evidence>
<dbReference type="EMBL" id="JAUJDW010000148">
    <property type="protein sequence ID" value="KAK0624476.1"/>
    <property type="molecule type" value="Genomic_DNA"/>
</dbReference>
<gene>
    <name evidence="2" type="ORF">DIS24_g11194</name>
</gene>
<accession>A0AA39WZN2</accession>
<evidence type="ECO:0000256" key="1">
    <source>
        <dbReference type="SAM" id="MobiDB-lite"/>
    </source>
</evidence>
<feature type="compositionally biased region" description="Low complexity" evidence="1">
    <location>
        <begin position="157"/>
        <end position="204"/>
    </location>
</feature>
<dbReference type="AlphaFoldDB" id="A0AA39WZN2"/>
<evidence type="ECO:0000313" key="3">
    <source>
        <dbReference type="Proteomes" id="UP001175001"/>
    </source>
</evidence>
<name>A0AA39WZN2_9PEZI</name>
<sequence length="462" mass="50508">MTTTWIRLSLYGGDETTKTFLIPTLNISTYSDLTKAIHSIFRISAEAFPSFDVHTENDTECDEAVVLLSPHLWDLGLYFSHAPEKAVEVFVHFKPPVAPTTAPTEEEGKKDKDKEEQTAGSPIKSRAASPKDEQHQHHQEWQQDEIDAAEALLALSRAQPEPQLPQLLPSPQPQQHHPQSSSKRARNSSTTSSDSSDSSSSGSSPIVRKRPRARSAPPARSPARQPSSSSSAPLSSVPSSGLSSPPADDVLDAQAVDLQQQQQQQQQQREQEQDSLAVQEQEEEQPANSPTPPAPPPPPPAPQTVTLHLRYTNRMTRSHGATVPDLVLRAVPASRRLADVEDVVKNHACEAFLLLTMGAGEGGGGGSGRGRRQKQKLTQRQGLELVECLAVRVLVDGYGGGDALRERRSVGEYATVVEGEGDEGQEGEEKEERVVRGTVEMWREEHIAMEVLRRESPTGDEE</sequence>
<feature type="compositionally biased region" description="Basic and acidic residues" evidence="1">
    <location>
        <begin position="129"/>
        <end position="141"/>
    </location>
</feature>
<feature type="compositionally biased region" description="Pro residues" evidence="1">
    <location>
        <begin position="289"/>
        <end position="302"/>
    </location>
</feature>
<feature type="region of interest" description="Disordered" evidence="1">
    <location>
        <begin position="157"/>
        <end position="305"/>
    </location>
</feature>
<reference evidence="2" key="1">
    <citation type="submission" date="2023-06" db="EMBL/GenBank/DDBJ databases">
        <title>Multi-omics analyses reveal the molecular pathogenesis toolkit of Lasiodiplodia hormozganensis, a cross-kingdom pathogen.</title>
        <authorList>
            <person name="Felix C."/>
            <person name="Meneses R."/>
            <person name="Goncalves M.F.M."/>
            <person name="Tilleman L."/>
            <person name="Duarte A.S."/>
            <person name="Jorrin-Novo J.V."/>
            <person name="Van De Peer Y."/>
            <person name="Deforce D."/>
            <person name="Van Nieuwerburgh F."/>
            <person name="Esteves A.C."/>
            <person name="Alves A."/>
        </authorList>
    </citation>
    <scope>NUCLEOTIDE SEQUENCE</scope>
    <source>
        <strain evidence="2">CBS 339.90</strain>
    </source>
</reference>